<comment type="catalytic activity">
    <reaction evidence="3">
        <text>2 GTP = 3',3'-c-di-GMP + 2 diphosphate</text>
        <dbReference type="Rhea" id="RHEA:24898"/>
        <dbReference type="ChEBI" id="CHEBI:33019"/>
        <dbReference type="ChEBI" id="CHEBI:37565"/>
        <dbReference type="ChEBI" id="CHEBI:58805"/>
        <dbReference type="EC" id="2.7.7.65"/>
    </reaction>
</comment>
<evidence type="ECO:0000313" key="6">
    <source>
        <dbReference type="Proteomes" id="UP000190962"/>
    </source>
</evidence>
<dbReference type="PANTHER" id="PTHR45138:SF9">
    <property type="entry name" value="DIGUANYLATE CYCLASE DGCM-RELATED"/>
    <property type="match status" value="1"/>
</dbReference>
<dbReference type="GO" id="GO:0005886">
    <property type="term" value="C:plasma membrane"/>
    <property type="evidence" value="ECO:0007669"/>
    <property type="project" value="TreeGrafter"/>
</dbReference>
<feature type="domain" description="GGDEF" evidence="4">
    <location>
        <begin position="171"/>
        <end position="310"/>
    </location>
</feature>
<dbReference type="EC" id="2.7.7.65" evidence="2"/>
<dbReference type="GO" id="GO:0052621">
    <property type="term" value="F:diguanylate cyclase activity"/>
    <property type="evidence" value="ECO:0007669"/>
    <property type="project" value="UniProtKB-EC"/>
</dbReference>
<dbReference type="Pfam" id="PF00990">
    <property type="entry name" value="GGDEF"/>
    <property type="match status" value="1"/>
</dbReference>
<evidence type="ECO:0000259" key="4">
    <source>
        <dbReference type="PROSITE" id="PS50887"/>
    </source>
</evidence>
<dbReference type="SUPFAM" id="SSF55785">
    <property type="entry name" value="PYP-like sensor domain (PAS domain)"/>
    <property type="match status" value="1"/>
</dbReference>
<evidence type="ECO:0000256" key="1">
    <source>
        <dbReference type="ARBA" id="ARBA00001946"/>
    </source>
</evidence>
<sequence length="317" mass="35936">MHVTNDETFYISVLNSLTQQIAVIVEQGLVQWVNHSWKAFSEENRGQPDKTWRNTNYIRVCSDSVENGDQDAVDALAGIEAVIRGEEPIFYFEYPCHSPDEQRWFMMHIRPLDQNVLKHFVITHQNITERKLAEQRVEEMAVLDGLTGIANRRHFDDFLKTEWRRALRLGHPVSIALLDIDHFKPYNDNYGHVAGDECLRRVGKTLKHFSRRPGDLVARYGGEEFAIILGDTGKEVACQLAEEIRAAILALDIHHEYATRAKCVTVSIGVATLRPDAQSDMSPLDLINAADQALFEAKDRGRNRVCVQNGPTGNIST</sequence>
<dbReference type="SUPFAM" id="SSF55073">
    <property type="entry name" value="Nucleotide cyclase"/>
    <property type="match status" value="1"/>
</dbReference>
<dbReference type="GO" id="GO:0043709">
    <property type="term" value="P:cell adhesion involved in single-species biofilm formation"/>
    <property type="evidence" value="ECO:0007669"/>
    <property type="project" value="TreeGrafter"/>
</dbReference>
<dbReference type="InterPro" id="IPR050469">
    <property type="entry name" value="Diguanylate_Cyclase"/>
</dbReference>
<dbReference type="InterPro" id="IPR035965">
    <property type="entry name" value="PAS-like_dom_sf"/>
</dbReference>
<evidence type="ECO:0000256" key="3">
    <source>
        <dbReference type="ARBA" id="ARBA00034247"/>
    </source>
</evidence>
<reference evidence="5 6" key="1">
    <citation type="submission" date="2016-11" db="EMBL/GenBank/DDBJ databases">
        <title>Mixed transmission modes and dynamic genome evolution in an obligate animal-bacterial symbiosis.</title>
        <authorList>
            <person name="Russell S.L."/>
            <person name="Corbett-Detig R.B."/>
            <person name="Cavanaugh C.M."/>
        </authorList>
    </citation>
    <scope>NUCLEOTIDE SEQUENCE [LARGE SCALE GENOMIC DNA]</scope>
    <source>
        <strain evidence="5">MA-KB16</strain>
    </source>
</reference>
<evidence type="ECO:0000313" key="5">
    <source>
        <dbReference type="EMBL" id="OOY33749.1"/>
    </source>
</evidence>
<dbReference type="RefSeq" id="WP_078453732.1">
    <property type="nucleotide sequence ID" value="NZ_MPNX01000057.1"/>
</dbReference>
<dbReference type="PROSITE" id="PS50887">
    <property type="entry name" value="GGDEF"/>
    <property type="match status" value="1"/>
</dbReference>
<dbReference type="CDD" id="cd01949">
    <property type="entry name" value="GGDEF"/>
    <property type="match status" value="1"/>
</dbReference>
<dbReference type="SMART" id="SM00267">
    <property type="entry name" value="GGDEF"/>
    <property type="match status" value="1"/>
</dbReference>
<comment type="caution">
    <text evidence="5">The sequence shown here is derived from an EMBL/GenBank/DDBJ whole genome shotgun (WGS) entry which is preliminary data.</text>
</comment>
<gene>
    <name evidence="5" type="ORF">BOV88_13620</name>
</gene>
<dbReference type="GO" id="GO:1902201">
    <property type="term" value="P:negative regulation of bacterial-type flagellum-dependent cell motility"/>
    <property type="evidence" value="ECO:0007669"/>
    <property type="project" value="TreeGrafter"/>
</dbReference>
<comment type="cofactor">
    <cofactor evidence="1">
        <name>Mg(2+)</name>
        <dbReference type="ChEBI" id="CHEBI:18420"/>
    </cofactor>
</comment>
<dbReference type="InterPro" id="IPR000160">
    <property type="entry name" value="GGDEF_dom"/>
</dbReference>
<dbReference type="Gene3D" id="3.30.70.270">
    <property type="match status" value="1"/>
</dbReference>
<dbReference type="NCBIfam" id="TIGR00254">
    <property type="entry name" value="GGDEF"/>
    <property type="match status" value="1"/>
</dbReference>
<dbReference type="EMBL" id="MPNX01000057">
    <property type="protein sequence ID" value="OOY33749.1"/>
    <property type="molecule type" value="Genomic_DNA"/>
</dbReference>
<protein>
    <recommendedName>
        <fullName evidence="2">diguanylate cyclase</fullName>
        <ecNumber evidence="2">2.7.7.65</ecNumber>
    </recommendedName>
</protein>
<proteinExistence type="predicted"/>
<organism evidence="5 6">
    <name type="scientific">Solemya velum gill symbiont</name>
    <dbReference type="NCBI Taxonomy" id="2340"/>
    <lineage>
        <taxon>Bacteria</taxon>
        <taxon>Pseudomonadati</taxon>
        <taxon>Pseudomonadota</taxon>
        <taxon>Gammaproteobacteria</taxon>
        <taxon>sulfur-oxidizing symbionts</taxon>
    </lineage>
</organism>
<dbReference type="AlphaFoldDB" id="A0A1T2CNK3"/>
<dbReference type="PANTHER" id="PTHR45138">
    <property type="entry name" value="REGULATORY COMPONENTS OF SENSORY TRANSDUCTION SYSTEM"/>
    <property type="match status" value="1"/>
</dbReference>
<dbReference type="Proteomes" id="UP000190962">
    <property type="component" value="Unassembled WGS sequence"/>
</dbReference>
<evidence type="ECO:0000256" key="2">
    <source>
        <dbReference type="ARBA" id="ARBA00012528"/>
    </source>
</evidence>
<name>A0A1T2CNK3_SOVGS</name>
<dbReference type="InterPro" id="IPR029787">
    <property type="entry name" value="Nucleotide_cyclase"/>
</dbReference>
<dbReference type="InterPro" id="IPR043128">
    <property type="entry name" value="Rev_trsase/Diguanyl_cyclase"/>
</dbReference>
<accession>A0A1T2CNK3</accession>
<dbReference type="FunFam" id="3.30.70.270:FF:000001">
    <property type="entry name" value="Diguanylate cyclase domain protein"/>
    <property type="match status" value="1"/>
</dbReference>
<dbReference type="Gene3D" id="3.30.450.20">
    <property type="entry name" value="PAS domain"/>
    <property type="match status" value="1"/>
</dbReference>